<keyword evidence="1" id="KW-0680">Restriction system</keyword>
<dbReference type="AlphaFoldDB" id="A0AA44IBY2"/>
<dbReference type="SUPFAM" id="SSF116734">
    <property type="entry name" value="DNA methylase specificity domain"/>
    <property type="match status" value="1"/>
</dbReference>
<protein>
    <recommendedName>
        <fullName evidence="5">Type I restriction modification DNA specificity domain-containing protein</fullName>
    </recommendedName>
</protein>
<reference evidence="3 4" key="1">
    <citation type="submission" date="2020-04" db="EMBL/GenBank/DDBJ databases">
        <title>MicrobeNet Type strains.</title>
        <authorList>
            <person name="Nicholson A.C."/>
        </authorList>
    </citation>
    <scope>NUCLEOTIDE SEQUENCE [LARGE SCALE GENOMIC DNA]</scope>
    <source>
        <strain evidence="3 4">DSM 40738</strain>
    </source>
</reference>
<keyword evidence="2" id="KW-0238">DNA-binding</keyword>
<evidence type="ECO:0000313" key="4">
    <source>
        <dbReference type="Proteomes" id="UP000570003"/>
    </source>
</evidence>
<sequence length="133" mass="14581">MRANVGSIALCRREEAGWVSPDYAVFRLTEDAPFDAEYLLMYLKSEQGRAEIERQSRGVVRRRLHIDGLQRITVPLPGDHEAWSALIGSFASVRRHLRELPVTSAGALAAFEAAVFSPRDQPGGQTGEASSSA</sequence>
<evidence type="ECO:0000256" key="1">
    <source>
        <dbReference type="ARBA" id="ARBA00022747"/>
    </source>
</evidence>
<organism evidence="3 4">
    <name type="scientific">Streptomyces somaliensis (strain ATCC 33201 / DSM 40738 / JCM 12659 / KCTC 9044 / NCTC 11332 / NRRL B-12077 / IP 733)</name>
    <dbReference type="NCBI Taxonomy" id="1134445"/>
    <lineage>
        <taxon>Bacteria</taxon>
        <taxon>Bacillati</taxon>
        <taxon>Actinomycetota</taxon>
        <taxon>Actinomycetes</taxon>
        <taxon>Kitasatosporales</taxon>
        <taxon>Streptomycetaceae</taxon>
        <taxon>Streptomyces</taxon>
    </lineage>
</organism>
<dbReference type="GO" id="GO:0009307">
    <property type="term" value="P:DNA restriction-modification system"/>
    <property type="evidence" value="ECO:0007669"/>
    <property type="project" value="UniProtKB-KW"/>
</dbReference>
<dbReference type="InterPro" id="IPR044946">
    <property type="entry name" value="Restrct_endonuc_typeI_TRD_sf"/>
</dbReference>
<dbReference type="GO" id="GO:0003677">
    <property type="term" value="F:DNA binding"/>
    <property type="evidence" value="ECO:0007669"/>
    <property type="project" value="UniProtKB-KW"/>
</dbReference>
<dbReference type="EMBL" id="JAAXOU010000001">
    <property type="protein sequence ID" value="NKY12623.1"/>
    <property type="molecule type" value="Genomic_DNA"/>
</dbReference>
<accession>A0AA44IBY2</accession>
<name>A0AA44IBY2_STRE0</name>
<dbReference type="Proteomes" id="UP000570003">
    <property type="component" value="Unassembled WGS sequence"/>
</dbReference>
<keyword evidence="4" id="KW-1185">Reference proteome</keyword>
<dbReference type="RefSeq" id="WP_168436907.1">
    <property type="nucleotide sequence ID" value="NZ_JAAXOU010000001.1"/>
</dbReference>
<comment type="caution">
    <text evidence="3">The sequence shown here is derived from an EMBL/GenBank/DDBJ whole genome shotgun (WGS) entry which is preliminary data.</text>
</comment>
<gene>
    <name evidence="3" type="ORF">HGA06_00085</name>
</gene>
<evidence type="ECO:0000313" key="3">
    <source>
        <dbReference type="EMBL" id="NKY12623.1"/>
    </source>
</evidence>
<evidence type="ECO:0000256" key="2">
    <source>
        <dbReference type="ARBA" id="ARBA00023125"/>
    </source>
</evidence>
<proteinExistence type="predicted"/>
<evidence type="ECO:0008006" key="5">
    <source>
        <dbReference type="Google" id="ProtNLM"/>
    </source>
</evidence>
<dbReference type="Gene3D" id="3.90.220.20">
    <property type="entry name" value="DNA methylase specificity domains"/>
    <property type="match status" value="1"/>
</dbReference>